<organism evidence="1">
    <name type="scientific">freshwater metagenome</name>
    <dbReference type="NCBI Taxonomy" id="449393"/>
    <lineage>
        <taxon>unclassified sequences</taxon>
        <taxon>metagenomes</taxon>
        <taxon>ecological metagenomes</taxon>
    </lineage>
</organism>
<protein>
    <submittedName>
        <fullName evidence="1">Unannotated protein</fullName>
    </submittedName>
</protein>
<dbReference type="Gene3D" id="1.25.40.10">
    <property type="entry name" value="Tetratricopeptide repeat domain"/>
    <property type="match status" value="1"/>
</dbReference>
<sequence length="141" mass="15696">MAVDLFNHVWRLLEIEVRTPAQDDDLIHAAHASRWHWGRVGGPEQWAIGEWQCSRVYSVLGRGDQALHHAQRCLDLCDENGVESFVPASAHEALARAHAVRGDLDAALVERNRAYALAVELDDDDDRAVIEADLATLPLSQ</sequence>
<reference evidence="1" key="1">
    <citation type="submission" date="2020-05" db="EMBL/GenBank/DDBJ databases">
        <authorList>
            <person name="Chiriac C."/>
            <person name="Salcher M."/>
            <person name="Ghai R."/>
            <person name="Kavagutti S V."/>
        </authorList>
    </citation>
    <scope>NUCLEOTIDE SEQUENCE</scope>
</reference>
<accession>A0A6J7JCS0</accession>
<dbReference type="EMBL" id="CAFBNF010000071">
    <property type="protein sequence ID" value="CAB4940444.1"/>
    <property type="molecule type" value="Genomic_DNA"/>
</dbReference>
<gene>
    <name evidence="1" type="ORF">UFOPK3773_00823</name>
    <name evidence="2" type="ORF">UFOPK3992_00661</name>
</gene>
<evidence type="ECO:0000313" key="2">
    <source>
        <dbReference type="EMBL" id="CAB5001335.1"/>
    </source>
</evidence>
<dbReference type="SUPFAM" id="SSF48452">
    <property type="entry name" value="TPR-like"/>
    <property type="match status" value="1"/>
</dbReference>
<dbReference type="InterPro" id="IPR011990">
    <property type="entry name" value="TPR-like_helical_dom_sf"/>
</dbReference>
<proteinExistence type="predicted"/>
<dbReference type="EMBL" id="CAFBOZ010000076">
    <property type="protein sequence ID" value="CAB5001335.1"/>
    <property type="molecule type" value="Genomic_DNA"/>
</dbReference>
<name>A0A6J7JCS0_9ZZZZ</name>
<evidence type="ECO:0000313" key="1">
    <source>
        <dbReference type="EMBL" id="CAB4940444.1"/>
    </source>
</evidence>
<dbReference type="AlphaFoldDB" id="A0A6J7JCS0"/>